<dbReference type="EMBL" id="RQXW01000005">
    <property type="protein sequence ID" value="RTE66321.1"/>
    <property type="molecule type" value="Genomic_DNA"/>
</dbReference>
<accession>A0A430KS31</accession>
<dbReference type="CDD" id="cd00085">
    <property type="entry name" value="HNHc"/>
    <property type="match status" value="1"/>
</dbReference>
<evidence type="ECO:0000259" key="1">
    <source>
        <dbReference type="Pfam" id="PF01844"/>
    </source>
</evidence>
<dbReference type="InterPro" id="IPR002740">
    <property type="entry name" value="EVE_domain"/>
</dbReference>
<name>A0A430KS31_9GAMM</name>
<dbReference type="InterPro" id="IPR003615">
    <property type="entry name" value="HNH_nuc"/>
</dbReference>
<evidence type="ECO:0000313" key="4">
    <source>
        <dbReference type="Proteomes" id="UP000283087"/>
    </source>
</evidence>
<keyword evidence="4" id="KW-1185">Reference proteome</keyword>
<organism evidence="3 4">
    <name type="scientific">Amphritea opalescens</name>
    <dbReference type="NCBI Taxonomy" id="2490544"/>
    <lineage>
        <taxon>Bacteria</taxon>
        <taxon>Pseudomonadati</taxon>
        <taxon>Pseudomonadota</taxon>
        <taxon>Gammaproteobacteria</taxon>
        <taxon>Oceanospirillales</taxon>
        <taxon>Oceanospirillaceae</taxon>
        <taxon>Amphritea</taxon>
    </lineage>
</organism>
<dbReference type="Gene3D" id="1.10.30.50">
    <property type="match status" value="1"/>
</dbReference>
<gene>
    <name evidence="3" type="ORF">EH243_06925</name>
</gene>
<dbReference type="Gene3D" id="3.10.590.10">
    <property type="entry name" value="ph1033 like domains"/>
    <property type="match status" value="1"/>
</dbReference>
<dbReference type="GO" id="GO:0008270">
    <property type="term" value="F:zinc ion binding"/>
    <property type="evidence" value="ECO:0007669"/>
    <property type="project" value="InterPro"/>
</dbReference>
<dbReference type="RefSeq" id="WP_126157919.1">
    <property type="nucleotide sequence ID" value="NZ_RQXW01000005.1"/>
</dbReference>
<dbReference type="Pfam" id="PF01878">
    <property type="entry name" value="EVE"/>
    <property type="match status" value="1"/>
</dbReference>
<comment type="caution">
    <text evidence="3">The sequence shown here is derived from an EMBL/GenBank/DDBJ whole genome shotgun (WGS) entry which is preliminary data.</text>
</comment>
<feature type="domain" description="EVE" evidence="2">
    <location>
        <begin position="3"/>
        <end position="145"/>
    </location>
</feature>
<evidence type="ECO:0000313" key="3">
    <source>
        <dbReference type="EMBL" id="RTE66321.1"/>
    </source>
</evidence>
<dbReference type="InterPro" id="IPR015947">
    <property type="entry name" value="PUA-like_sf"/>
</dbReference>
<dbReference type="GO" id="GO:0004519">
    <property type="term" value="F:endonuclease activity"/>
    <property type="evidence" value="ECO:0007669"/>
    <property type="project" value="InterPro"/>
</dbReference>
<dbReference type="OrthoDB" id="9802640at2"/>
<dbReference type="Proteomes" id="UP000283087">
    <property type="component" value="Unassembled WGS sequence"/>
</dbReference>
<protein>
    <submittedName>
        <fullName evidence="3">EVE domain-containing protein</fullName>
    </submittedName>
</protein>
<dbReference type="Pfam" id="PF01844">
    <property type="entry name" value="HNH"/>
    <property type="match status" value="1"/>
</dbReference>
<feature type="domain" description="HNH" evidence="1">
    <location>
        <begin position="195"/>
        <end position="250"/>
    </location>
</feature>
<dbReference type="AlphaFoldDB" id="A0A430KS31"/>
<sequence length="269" mass="30247">MAWIFQGNPARYDIDGYLSRYPQRIYWYTNRYIHDISIGDVAFIWRAGSDAGAVAIGHVVELPTPVQSVKFPEALGSDLWKTDEEAADGLKTGIELTDIRLTVDEGMVSRTQTKADSVLRSSTIIRIPNGTVFRLENEEFTALTNLWGLPVGTVPHASAIEGQRQLRSHYVRERSSRLRHDKLQAFRQKHGGLHCEVCGFSKSAQFPAPFTDRAFEVHHKKPLADAEKPVQTLLNDLAVLCANCHRTVHSNSEVEKNYSLLVGIYEKKS</sequence>
<proteinExistence type="predicted"/>
<dbReference type="InterPro" id="IPR002711">
    <property type="entry name" value="HNH"/>
</dbReference>
<dbReference type="GO" id="GO:0003676">
    <property type="term" value="F:nucleic acid binding"/>
    <property type="evidence" value="ECO:0007669"/>
    <property type="project" value="InterPro"/>
</dbReference>
<dbReference type="SUPFAM" id="SSF88697">
    <property type="entry name" value="PUA domain-like"/>
    <property type="match status" value="1"/>
</dbReference>
<evidence type="ECO:0000259" key="2">
    <source>
        <dbReference type="Pfam" id="PF01878"/>
    </source>
</evidence>
<reference evidence="3 4" key="1">
    <citation type="submission" date="2018-11" db="EMBL/GenBank/DDBJ databases">
        <title>The draft genome sequence of Amphritea opalescens ANRC-JH13T.</title>
        <authorList>
            <person name="Fang Z."/>
            <person name="Zhang Y."/>
            <person name="Han X."/>
        </authorList>
    </citation>
    <scope>NUCLEOTIDE SEQUENCE [LARGE SCALE GENOMIC DNA]</scope>
    <source>
        <strain evidence="3 4">ANRC-JH13</strain>
    </source>
</reference>